<gene>
    <name evidence="1" type="ORF">EET67_12640</name>
</gene>
<name>A0A432V5Z6_9HYPH</name>
<protein>
    <submittedName>
        <fullName evidence="1">DUF3445 domain-containing protein</fullName>
    </submittedName>
</protein>
<proteinExistence type="predicted"/>
<organism evidence="1 2">
    <name type="scientific">Borborobacter arsenicus</name>
    <dbReference type="NCBI Taxonomy" id="1851146"/>
    <lineage>
        <taxon>Bacteria</taxon>
        <taxon>Pseudomonadati</taxon>
        <taxon>Pseudomonadota</taxon>
        <taxon>Alphaproteobacteria</taxon>
        <taxon>Hyphomicrobiales</taxon>
        <taxon>Phyllobacteriaceae</taxon>
        <taxon>Borborobacter</taxon>
    </lineage>
</organism>
<dbReference type="InterPro" id="IPR021848">
    <property type="entry name" value="HODM_asu-like"/>
</dbReference>
<dbReference type="Pfam" id="PF11927">
    <property type="entry name" value="HODM_asu-like"/>
    <property type="match status" value="1"/>
</dbReference>
<keyword evidence="2" id="KW-1185">Reference proteome</keyword>
<evidence type="ECO:0000313" key="2">
    <source>
        <dbReference type="Proteomes" id="UP000281647"/>
    </source>
</evidence>
<dbReference type="EMBL" id="RKST01000011">
    <property type="protein sequence ID" value="RUM97587.1"/>
    <property type="molecule type" value="Genomic_DNA"/>
</dbReference>
<sequence length="308" mass="34947">MQPLKHTPYDGSTKPFTIALKPLDPREWIELDDDLTTYLSEKDRLYATVPGKVFVAQEATVDAQRELLDLLVAHLLEHHPDTYRQEGTRIHIAGGSRSVEVDDTAAPLRVASLLVPEDLILMRRHEDGWRLDAGALCFPSSWSLEEKFGRTMQDIHIPVPAFGPGTRTASIIDRVFDNLLVEQPVQRFNWSLQAGRELYMPFSQQQRIDRATMRPSKFSAEDDIAAQAFIRVERQTLRKLPRSGDIVFTIRIYLDPLSTLARHSEATRLASSFADQLDALDQAQLDYKGLAADRDRLAAILRKMQDEA</sequence>
<dbReference type="RefSeq" id="WP_128627179.1">
    <property type="nucleotide sequence ID" value="NZ_RKST01000011.1"/>
</dbReference>
<comment type="caution">
    <text evidence="1">The sequence shown here is derived from an EMBL/GenBank/DDBJ whole genome shotgun (WGS) entry which is preliminary data.</text>
</comment>
<dbReference type="AlphaFoldDB" id="A0A432V5Z6"/>
<accession>A0A432V5Z6</accession>
<evidence type="ECO:0000313" key="1">
    <source>
        <dbReference type="EMBL" id="RUM97587.1"/>
    </source>
</evidence>
<dbReference type="OrthoDB" id="5242510at2"/>
<reference evidence="1 2" key="1">
    <citation type="submission" date="2018-11" db="EMBL/GenBank/DDBJ databases">
        <title>Pseudaminobacter arsenicus sp. nov., an arsenic-resistant bacterium isolated from arsenic-rich aquifers.</title>
        <authorList>
            <person name="Mu Y."/>
        </authorList>
    </citation>
    <scope>NUCLEOTIDE SEQUENCE [LARGE SCALE GENOMIC DNA]</scope>
    <source>
        <strain evidence="1 2">CB3</strain>
    </source>
</reference>
<dbReference type="Proteomes" id="UP000281647">
    <property type="component" value="Unassembled WGS sequence"/>
</dbReference>